<accession>A0ABV8RA60</accession>
<dbReference type="PROSITE" id="PS51257">
    <property type="entry name" value="PROKAR_LIPOPROTEIN"/>
    <property type="match status" value="1"/>
</dbReference>
<keyword evidence="2" id="KW-1185">Reference proteome</keyword>
<dbReference type="EMBL" id="JBHSCY010000002">
    <property type="protein sequence ID" value="MFC4269133.1"/>
    <property type="molecule type" value="Genomic_DNA"/>
</dbReference>
<evidence type="ECO:0000313" key="1">
    <source>
        <dbReference type="EMBL" id="MFC4269133.1"/>
    </source>
</evidence>
<dbReference type="Proteomes" id="UP001595826">
    <property type="component" value="Unassembled WGS sequence"/>
</dbReference>
<gene>
    <name evidence="1" type="ORF">ACFOWD_09475</name>
</gene>
<reference evidence="2" key="1">
    <citation type="journal article" date="2019" name="Int. J. Syst. Evol. Microbiol.">
        <title>The Global Catalogue of Microorganisms (GCM) 10K type strain sequencing project: providing services to taxonomists for standard genome sequencing and annotation.</title>
        <authorList>
            <consortium name="The Broad Institute Genomics Platform"/>
            <consortium name="The Broad Institute Genome Sequencing Center for Infectious Disease"/>
            <person name="Wu L."/>
            <person name="Ma J."/>
        </authorList>
    </citation>
    <scope>NUCLEOTIDE SEQUENCE [LARGE SCALE GENOMIC DNA]</scope>
    <source>
        <strain evidence="2">CECT 8655</strain>
    </source>
</reference>
<dbReference type="RefSeq" id="WP_377410062.1">
    <property type="nucleotide sequence ID" value="NZ_JBHSCY010000002.1"/>
</dbReference>
<evidence type="ECO:0008006" key="3">
    <source>
        <dbReference type="Google" id="ProtNLM"/>
    </source>
</evidence>
<organism evidence="1 2">
    <name type="scientific">Polaribacter marinivivus</name>
    <dbReference type="NCBI Taxonomy" id="1524260"/>
    <lineage>
        <taxon>Bacteria</taxon>
        <taxon>Pseudomonadati</taxon>
        <taxon>Bacteroidota</taxon>
        <taxon>Flavobacteriia</taxon>
        <taxon>Flavobacteriales</taxon>
        <taxon>Flavobacteriaceae</taxon>
    </lineage>
</organism>
<protein>
    <recommendedName>
        <fullName evidence="3">Lipoprotein</fullName>
    </recommendedName>
</protein>
<proteinExistence type="predicted"/>
<evidence type="ECO:0000313" key="2">
    <source>
        <dbReference type="Proteomes" id="UP001595826"/>
    </source>
</evidence>
<sequence>MKFLKIYLLLSLFFFSCKNESSSIVYIHSFQRTQTDKFIVNIKKEKGNIYYKYSNKKDTIKDLHVVFNIKNDILISDKDTFYTIHKEYNTSDFSYKMYQQKVVKSHNRTLVFNKNYGLLSSTALGADFLILKDSLSAIKNEAIFKEIILELNRISK</sequence>
<name>A0ABV8RA60_9FLAO</name>
<comment type="caution">
    <text evidence="1">The sequence shown here is derived from an EMBL/GenBank/DDBJ whole genome shotgun (WGS) entry which is preliminary data.</text>
</comment>